<dbReference type="Proteomes" id="UP000001299">
    <property type="component" value="Chromosome 1"/>
</dbReference>
<dbReference type="PANTHER" id="PTHR43283:SF7">
    <property type="entry name" value="BETA-LACTAMASE-RELATED DOMAIN-CONTAINING PROTEIN"/>
    <property type="match status" value="1"/>
</dbReference>
<evidence type="ECO:0000313" key="3">
    <source>
        <dbReference type="Proteomes" id="UP000001299"/>
    </source>
</evidence>
<feature type="domain" description="Beta-lactamase-related" evidence="1">
    <location>
        <begin position="27"/>
        <end position="300"/>
    </location>
</feature>
<gene>
    <name evidence="2" type="ordered locus">bpr_I0942</name>
</gene>
<evidence type="ECO:0000313" key="2">
    <source>
        <dbReference type="EMBL" id="ADL33684.1"/>
    </source>
</evidence>
<dbReference type="InterPro" id="IPR012338">
    <property type="entry name" value="Beta-lactam/transpept-like"/>
</dbReference>
<organism evidence="2 3">
    <name type="scientific">Butyrivibrio proteoclasticus (strain ATCC 51982 / DSM 14932 / B316)</name>
    <name type="common">Clostridium proteoclasticum</name>
    <dbReference type="NCBI Taxonomy" id="515622"/>
    <lineage>
        <taxon>Bacteria</taxon>
        <taxon>Bacillati</taxon>
        <taxon>Bacillota</taxon>
        <taxon>Clostridia</taxon>
        <taxon>Lachnospirales</taxon>
        <taxon>Lachnospiraceae</taxon>
        <taxon>Butyrivibrio</taxon>
    </lineage>
</organism>
<dbReference type="SUPFAM" id="SSF56601">
    <property type="entry name" value="beta-lactamase/transpeptidase-like"/>
    <property type="match status" value="1"/>
</dbReference>
<protein>
    <submittedName>
        <fullName evidence="2">Beta-lactamase family protein</fullName>
    </submittedName>
</protein>
<dbReference type="STRING" id="515622.bpr_I0942"/>
<name>E0S1K9_BUTPB</name>
<dbReference type="HOGENOM" id="CLU_030169_3_1_9"/>
<dbReference type="KEGG" id="bpb:bpr_I0942"/>
<dbReference type="Pfam" id="PF00144">
    <property type="entry name" value="Beta-lactamase"/>
    <property type="match status" value="1"/>
</dbReference>
<dbReference type="InterPro" id="IPR001466">
    <property type="entry name" value="Beta-lactam-related"/>
</dbReference>
<dbReference type="eggNOG" id="COG1680">
    <property type="taxonomic scope" value="Bacteria"/>
</dbReference>
<dbReference type="EMBL" id="CP001810">
    <property type="protein sequence ID" value="ADL33684.1"/>
    <property type="molecule type" value="Genomic_DNA"/>
</dbReference>
<evidence type="ECO:0000259" key="1">
    <source>
        <dbReference type="Pfam" id="PF00144"/>
    </source>
</evidence>
<keyword evidence="3" id="KW-1185">Reference proteome</keyword>
<sequence length="526" mass="59316">MFSFQRAIPEEAGIASSSIKDLLLFLESKNIPMHSLLIMRKERLVFEKYYAPYKASTLHRMFSISKSFTALSIFLLADEKRISLDDPIVKYYPEYVNESTHKWIKETTIRNMLMMRTCHASTTYKVDMKSDWVESFFIVPPTHKPGTVFHYDTSAAHVLCALVEKLTHMPMLDYMKEKFLNYLDFSQDSYMVKDPFGVSIGGSGLMATPMDILKVLYVLDKKGRVICNDGVERTLINPEFIELATSDLSDTIMTGPLPSESAGYGMQIWQNEMGGFVMYGMGGQLAISLPDEELLIMTTADTQGIAGGNQVIYDGIYKYLLQGIQDNESGNQGVNISSSKPDDYKDLMDTADKLRISMPRVPGKDHKIQAADPCSSNAILPDNIMSIAQKSGDSYELRYNLDDNRQGFSTLTLSLSDKESVLTLGSMLQNNSISIRFGLQEMLEGDIVTCSDPSASIKPDDTHYAAGAIWLRENVLYIRVHLIDECVGSLRFELYFGEDDVTVFMRKIEETYFKEFDGHLYGKLTK</sequence>
<accession>E0S1K9</accession>
<dbReference type="AlphaFoldDB" id="E0S1K9"/>
<dbReference type="Gene3D" id="3.40.710.10">
    <property type="entry name" value="DD-peptidase/beta-lactamase superfamily"/>
    <property type="match status" value="1"/>
</dbReference>
<reference evidence="2 3" key="1">
    <citation type="journal article" date="2010" name="PLoS ONE">
        <title>The glycobiome of the rumen bacterium Butyrivibrio proteoclasticus B316(T) highlights adaptation to a polysaccharide-rich environment.</title>
        <authorList>
            <person name="Kelly W.J."/>
            <person name="Leahy S.C."/>
            <person name="Altermann E."/>
            <person name="Yeoman C.J."/>
            <person name="Dunne J.C."/>
            <person name="Kong Z."/>
            <person name="Pacheco D.M."/>
            <person name="Li D."/>
            <person name="Noel S.J."/>
            <person name="Moon C.D."/>
            <person name="Cookson A.L."/>
            <person name="Attwood G.T."/>
        </authorList>
    </citation>
    <scope>NUCLEOTIDE SEQUENCE [LARGE SCALE GENOMIC DNA]</scope>
    <source>
        <strain evidence="3">ATCC 51982 / DSM 14932 / B316</strain>
    </source>
</reference>
<dbReference type="PANTHER" id="PTHR43283">
    <property type="entry name" value="BETA-LACTAMASE-RELATED"/>
    <property type="match status" value="1"/>
</dbReference>
<proteinExistence type="predicted"/>
<dbReference type="RefSeq" id="WP_013280340.1">
    <property type="nucleotide sequence ID" value="NC_014387.1"/>
</dbReference>
<dbReference type="InterPro" id="IPR050789">
    <property type="entry name" value="Diverse_Enzym_Activities"/>
</dbReference>